<evidence type="ECO:0000256" key="6">
    <source>
        <dbReference type="ARBA" id="ARBA00023329"/>
    </source>
</evidence>
<proteinExistence type="predicted"/>
<dbReference type="GO" id="GO:0090110">
    <property type="term" value="P:COPII-coated vesicle cargo loading"/>
    <property type="evidence" value="ECO:0007669"/>
    <property type="project" value="TreeGrafter"/>
</dbReference>
<dbReference type="PANTHER" id="PTHR13803:SF39">
    <property type="entry name" value="SECRETORY 24AB, ISOFORM A"/>
    <property type="match status" value="1"/>
</dbReference>
<evidence type="ECO:0000259" key="7">
    <source>
        <dbReference type="Pfam" id="PF00626"/>
    </source>
</evidence>
<feature type="domain" description="Sec23/Sec24 helical" evidence="9">
    <location>
        <begin position="392"/>
        <end position="492"/>
    </location>
</feature>
<sequence>MRRWKCNLCYRVNELPEEFNYDPVSKTYGEPQRRPEIQSATIEFIAPSEYMLRPPQPAVYLYVLDVSFNAVNTGYLQVFCQTLLEELERIPGDGRTQIGFLTFDRCLHFYNLADGLSQPQMLVVSDVEDICLPRPDNLLVNLQESKELISDLLNKLPSMFEGNTETGSALGPALQAAYKLLNATGGRVTVCQTQLPTVGAGALKCREDPNERAGRKIQNLGPATDFYKKLALDCSAQQIAVDLFLLNSQYTDIATVAGISKYSGGCIYYYPGFHTVSSPAEADRFEGALRRYFTRKIGFEAVMRIRCTRGLSIHTFHGNFFVRSTDLLSLPNINPDAGFGMQMSIEDNLECNQVCFQAALLYTSSKGERRIRVHTLCLPVTNAISEVYANADQQAIIGLLSKMAVDKSLTQSMGDARDAMINAAVDMISAYGQILASSQRMGQLPCPYSLRLMPMYILALTKSVGFRVGSSTKLDDRVFGLEEFKSMPLTMIVLQIYPNLYPVHALDDNNALNKGDLVIPQPPMLHLSSANIDRHGAYLMDAGSYMFLWLGASVSDRFCAEVFGLPNFASLPELSNELPELENPTSDRLRTFVSHLQDQRPFPAALIILREDSRQRNLFIQRLVEDRTESTHSYYEFLQHLQKEVKS</sequence>
<dbReference type="InterPro" id="IPR036174">
    <property type="entry name" value="Znf_Sec23_Sec24_sf"/>
</dbReference>
<dbReference type="InterPro" id="IPR029006">
    <property type="entry name" value="ADF-H/Gelsolin-like_dom_sf"/>
</dbReference>
<accession>R7URB9</accession>
<evidence type="ECO:0000313" key="12">
    <source>
        <dbReference type="EnsemblMetazoa" id="CapteP176588"/>
    </source>
</evidence>
<dbReference type="InterPro" id="IPR007123">
    <property type="entry name" value="Gelsolin-like_dom"/>
</dbReference>
<dbReference type="InterPro" id="IPR006896">
    <property type="entry name" value="Sec23/24_trunk_dom"/>
</dbReference>
<comment type="subcellular location">
    <subcellularLocation>
        <location evidence="1">Cytoplasmic vesicle</location>
        <location evidence="1">COPII-coated vesicle membrane</location>
        <topology evidence="1">Peripheral membrane protein</topology>
        <orientation evidence="1">Cytoplasmic side</orientation>
    </subcellularLocation>
    <subcellularLocation>
        <location evidence="2">Endoplasmic reticulum membrane</location>
        <topology evidence="2">Peripheral membrane protein</topology>
        <orientation evidence="2">Cytoplasmic side</orientation>
    </subcellularLocation>
</comment>
<dbReference type="GO" id="GO:0005789">
    <property type="term" value="C:endoplasmic reticulum membrane"/>
    <property type="evidence" value="ECO:0007669"/>
    <property type="project" value="UniProtKB-SubCell"/>
</dbReference>
<dbReference type="GO" id="GO:0006886">
    <property type="term" value="P:intracellular protein transport"/>
    <property type="evidence" value="ECO:0007669"/>
    <property type="project" value="InterPro"/>
</dbReference>
<evidence type="ECO:0000256" key="2">
    <source>
        <dbReference type="ARBA" id="ARBA00004397"/>
    </source>
</evidence>
<dbReference type="Pfam" id="PF04815">
    <property type="entry name" value="Sec23_helical"/>
    <property type="match status" value="1"/>
</dbReference>
<protein>
    <recommendedName>
        <fullName evidence="14">Protein transport protein Sec24B</fullName>
    </recommendedName>
</protein>
<evidence type="ECO:0000259" key="8">
    <source>
        <dbReference type="Pfam" id="PF04811"/>
    </source>
</evidence>
<feature type="domain" description="Gelsolin-like" evidence="7">
    <location>
        <begin position="520"/>
        <end position="592"/>
    </location>
</feature>
<dbReference type="Pfam" id="PF08033">
    <property type="entry name" value="Sec23_BS"/>
    <property type="match status" value="1"/>
</dbReference>
<dbReference type="SUPFAM" id="SSF81995">
    <property type="entry name" value="beta-sandwich domain of Sec23/24"/>
    <property type="match status" value="1"/>
</dbReference>
<feature type="domain" description="Sec23/Sec24 beta-sandwich" evidence="10">
    <location>
        <begin position="298"/>
        <end position="381"/>
    </location>
</feature>
<dbReference type="InterPro" id="IPR036465">
    <property type="entry name" value="vWFA_dom_sf"/>
</dbReference>
<dbReference type="SUPFAM" id="SSF82919">
    <property type="entry name" value="Zn-finger domain of Sec23/24"/>
    <property type="match status" value="1"/>
</dbReference>
<dbReference type="SUPFAM" id="SSF81811">
    <property type="entry name" value="Helical domain of Sec23/24"/>
    <property type="match status" value="1"/>
</dbReference>
<keyword evidence="6" id="KW-0968">Cytoplasmic vesicle</keyword>
<dbReference type="InterPro" id="IPR041742">
    <property type="entry name" value="Sec24-like_trunk_dom"/>
</dbReference>
<evidence type="ECO:0008006" key="14">
    <source>
        <dbReference type="Google" id="ProtNLM"/>
    </source>
</evidence>
<evidence type="ECO:0000313" key="11">
    <source>
        <dbReference type="EMBL" id="ELU09049.1"/>
    </source>
</evidence>
<evidence type="ECO:0000313" key="13">
    <source>
        <dbReference type="Proteomes" id="UP000014760"/>
    </source>
</evidence>
<dbReference type="GO" id="GO:0000149">
    <property type="term" value="F:SNARE binding"/>
    <property type="evidence" value="ECO:0007669"/>
    <property type="project" value="TreeGrafter"/>
</dbReference>
<dbReference type="EMBL" id="KB298595">
    <property type="protein sequence ID" value="ELU09049.1"/>
    <property type="molecule type" value="Genomic_DNA"/>
</dbReference>
<dbReference type="CDD" id="cd01479">
    <property type="entry name" value="Sec24-like"/>
    <property type="match status" value="1"/>
</dbReference>
<evidence type="ECO:0000256" key="4">
    <source>
        <dbReference type="ARBA" id="ARBA00022892"/>
    </source>
</evidence>
<dbReference type="Gene3D" id="2.60.40.1670">
    <property type="entry name" value="beta-sandwich domain of Sec23/24"/>
    <property type="match status" value="1"/>
</dbReference>
<dbReference type="GO" id="GO:0030127">
    <property type="term" value="C:COPII vesicle coat"/>
    <property type="evidence" value="ECO:0007669"/>
    <property type="project" value="InterPro"/>
</dbReference>
<reference evidence="11 13" key="2">
    <citation type="journal article" date="2013" name="Nature">
        <title>Insights into bilaterian evolution from three spiralian genomes.</title>
        <authorList>
            <person name="Simakov O."/>
            <person name="Marletaz F."/>
            <person name="Cho S.J."/>
            <person name="Edsinger-Gonzales E."/>
            <person name="Havlak P."/>
            <person name="Hellsten U."/>
            <person name="Kuo D.H."/>
            <person name="Larsson T."/>
            <person name="Lv J."/>
            <person name="Arendt D."/>
            <person name="Savage R."/>
            <person name="Osoegawa K."/>
            <person name="de Jong P."/>
            <person name="Grimwood J."/>
            <person name="Chapman J.A."/>
            <person name="Shapiro H."/>
            <person name="Aerts A."/>
            <person name="Otillar R.P."/>
            <person name="Terry A.Y."/>
            <person name="Boore J.L."/>
            <person name="Grigoriev I.V."/>
            <person name="Lindberg D.R."/>
            <person name="Seaver E.C."/>
            <person name="Weisblat D.A."/>
            <person name="Putnam N.H."/>
            <person name="Rokhsar D.S."/>
        </authorList>
    </citation>
    <scope>NUCLEOTIDE SEQUENCE</scope>
    <source>
        <strain evidence="11 13">I ESC-2004</strain>
    </source>
</reference>
<dbReference type="OrthoDB" id="49016at2759"/>
<dbReference type="SUPFAM" id="SSF82754">
    <property type="entry name" value="C-terminal, gelsolin-like domain of Sec23/24"/>
    <property type="match status" value="1"/>
</dbReference>
<dbReference type="Proteomes" id="UP000014760">
    <property type="component" value="Unassembled WGS sequence"/>
</dbReference>
<dbReference type="GO" id="GO:0070971">
    <property type="term" value="C:endoplasmic reticulum exit site"/>
    <property type="evidence" value="ECO:0007669"/>
    <property type="project" value="TreeGrafter"/>
</dbReference>
<dbReference type="FunFam" id="3.40.50.410:FF:000019">
    <property type="entry name" value="SEC24 homolog B, COPII coat complex component"/>
    <property type="match status" value="1"/>
</dbReference>
<name>R7URB9_CAPTE</name>
<evidence type="ECO:0000259" key="9">
    <source>
        <dbReference type="Pfam" id="PF04815"/>
    </source>
</evidence>
<dbReference type="InterPro" id="IPR012990">
    <property type="entry name" value="Beta-sandwich_Sec23_24"/>
</dbReference>
<keyword evidence="13" id="KW-1185">Reference proteome</keyword>
<gene>
    <name evidence="11" type="ORF">CAPTEDRAFT_176588</name>
</gene>
<keyword evidence="5" id="KW-0472">Membrane</keyword>
<feature type="domain" description="Sec23/Sec24 trunk" evidence="8">
    <location>
        <begin position="55"/>
        <end position="293"/>
    </location>
</feature>
<keyword evidence="4" id="KW-0931">ER-Golgi transport</keyword>
<dbReference type="PANTHER" id="PTHR13803">
    <property type="entry name" value="SEC24-RELATED PROTEIN"/>
    <property type="match status" value="1"/>
</dbReference>
<dbReference type="Pfam" id="PF04811">
    <property type="entry name" value="Sec23_trunk"/>
    <property type="match status" value="1"/>
</dbReference>
<dbReference type="Gene3D" id="3.40.50.410">
    <property type="entry name" value="von Willebrand factor, type A domain"/>
    <property type="match status" value="1"/>
</dbReference>
<dbReference type="Gene3D" id="2.30.30.380">
    <property type="entry name" value="Zn-finger domain of Sec23/24"/>
    <property type="match status" value="1"/>
</dbReference>
<keyword evidence="3" id="KW-0256">Endoplasmic reticulum</keyword>
<dbReference type="EMBL" id="AMQN01006540">
    <property type="status" value="NOT_ANNOTATED_CDS"/>
    <property type="molecule type" value="Genomic_DNA"/>
</dbReference>
<dbReference type="Gene3D" id="1.20.120.730">
    <property type="entry name" value="Sec23/Sec24 helical domain"/>
    <property type="match status" value="1"/>
</dbReference>
<organism evidence="11">
    <name type="scientific">Capitella teleta</name>
    <name type="common">Polychaete worm</name>
    <dbReference type="NCBI Taxonomy" id="283909"/>
    <lineage>
        <taxon>Eukaryota</taxon>
        <taxon>Metazoa</taxon>
        <taxon>Spiralia</taxon>
        <taxon>Lophotrochozoa</taxon>
        <taxon>Annelida</taxon>
        <taxon>Polychaeta</taxon>
        <taxon>Sedentaria</taxon>
        <taxon>Scolecida</taxon>
        <taxon>Capitellidae</taxon>
        <taxon>Capitella</taxon>
    </lineage>
</organism>
<reference evidence="13" key="1">
    <citation type="submission" date="2012-12" db="EMBL/GenBank/DDBJ databases">
        <authorList>
            <person name="Hellsten U."/>
            <person name="Grimwood J."/>
            <person name="Chapman J.A."/>
            <person name="Shapiro H."/>
            <person name="Aerts A."/>
            <person name="Otillar R.P."/>
            <person name="Terry A.Y."/>
            <person name="Boore J.L."/>
            <person name="Simakov O."/>
            <person name="Marletaz F."/>
            <person name="Cho S.-J."/>
            <person name="Edsinger-Gonzales E."/>
            <person name="Havlak P."/>
            <person name="Kuo D.-H."/>
            <person name="Larsson T."/>
            <person name="Lv J."/>
            <person name="Arendt D."/>
            <person name="Savage R."/>
            <person name="Osoegawa K."/>
            <person name="de Jong P."/>
            <person name="Lindberg D.R."/>
            <person name="Seaver E.C."/>
            <person name="Weisblat D.A."/>
            <person name="Putnam N.H."/>
            <person name="Grigoriev I.V."/>
            <person name="Rokhsar D.S."/>
        </authorList>
    </citation>
    <scope>NUCLEOTIDE SEQUENCE</scope>
    <source>
        <strain evidence="13">I ESC-2004</strain>
    </source>
</reference>
<dbReference type="InterPro" id="IPR036175">
    <property type="entry name" value="Sec23/24_helical_dom_sf"/>
</dbReference>
<dbReference type="AlphaFoldDB" id="R7URB9"/>
<evidence type="ECO:0000256" key="3">
    <source>
        <dbReference type="ARBA" id="ARBA00022824"/>
    </source>
</evidence>
<dbReference type="FunCoup" id="R7URB9">
    <property type="interactions" value="1558"/>
</dbReference>
<dbReference type="Gene3D" id="3.40.20.10">
    <property type="entry name" value="Severin"/>
    <property type="match status" value="1"/>
</dbReference>
<dbReference type="HOGENOM" id="CLU_004589_2_1_1"/>
<dbReference type="InterPro" id="IPR036180">
    <property type="entry name" value="Gelsolin-like_dom_sf"/>
</dbReference>
<evidence type="ECO:0000256" key="5">
    <source>
        <dbReference type="ARBA" id="ARBA00023136"/>
    </source>
</evidence>
<evidence type="ECO:0000259" key="10">
    <source>
        <dbReference type="Pfam" id="PF08033"/>
    </source>
</evidence>
<dbReference type="OMA" id="CPANDYY"/>
<reference evidence="12" key="3">
    <citation type="submission" date="2015-06" db="UniProtKB">
        <authorList>
            <consortium name="EnsemblMetazoa"/>
        </authorList>
    </citation>
    <scope>IDENTIFICATION</scope>
</reference>
<dbReference type="EnsemblMetazoa" id="CapteT176588">
    <property type="protein sequence ID" value="CapteP176588"/>
    <property type="gene ID" value="CapteG176588"/>
</dbReference>
<dbReference type="STRING" id="283909.R7URB9"/>
<dbReference type="InterPro" id="IPR050550">
    <property type="entry name" value="SEC23_SEC24_subfamily"/>
</dbReference>
<dbReference type="Pfam" id="PF00626">
    <property type="entry name" value="Gelsolin"/>
    <property type="match status" value="1"/>
</dbReference>
<keyword evidence="4" id="KW-0813">Transport</keyword>
<evidence type="ECO:0000256" key="1">
    <source>
        <dbReference type="ARBA" id="ARBA00004299"/>
    </source>
</evidence>
<dbReference type="InterPro" id="IPR006900">
    <property type="entry name" value="Sec23/24_helical_dom"/>
</dbReference>
<dbReference type="SUPFAM" id="SSF53300">
    <property type="entry name" value="vWA-like"/>
    <property type="match status" value="1"/>
</dbReference>
<dbReference type="GO" id="GO:0008270">
    <property type="term" value="F:zinc ion binding"/>
    <property type="evidence" value="ECO:0007669"/>
    <property type="project" value="InterPro"/>
</dbReference>